<dbReference type="Proteomes" id="UP000024635">
    <property type="component" value="Unassembled WGS sequence"/>
</dbReference>
<evidence type="ECO:0000313" key="1">
    <source>
        <dbReference type="EMBL" id="EYB90487.1"/>
    </source>
</evidence>
<reference evidence="2" key="1">
    <citation type="journal article" date="2015" name="Nat. Genet.">
        <title>The genome and transcriptome of the zoonotic hookworm Ancylostoma ceylanicum identify infection-specific gene families.</title>
        <authorList>
            <person name="Schwarz E.M."/>
            <person name="Hu Y."/>
            <person name="Antoshechkin I."/>
            <person name="Miller M.M."/>
            <person name="Sternberg P.W."/>
            <person name="Aroian R.V."/>
        </authorList>
    </citation>
    <scope>NUCLEOTIDE SEQUENCE</scope>
    <source>
        <strain evidence="2">HY135</strain>
    </source>
</reference>
<dbReference type="EMBL" id="JARK01001555">
    <property type="protein sequence ID" value="EYB90487.1"/>
    <property type="molecule type" value="Genomic_DNA"/>
</dbReference>
<proteinExistence type="predicted"/>
<evidence type="ECO:0000313" key="2">
    <source>
        <dbReference type="Proteomes" id="UP000024635"/>
    </source>
</evidence>
<sequence length="94" mass="10738">MPPVGVVQAVGVVTFQVFEAEYERLFTFQTQLYTSKKSSSTADPVRVFRAVQLNYQEICFNFRPEFGLLPDTVPCSLDEIVERLGHKHSIQENI</sequence>
<name>A0A016SJE5_9BILA</name>
<accession>A0A016SJE5</accession>
<comment type="caution">
    <text evidence="1">The sequence shown here is derived from an EMBL/GenBank/DDBJ whole genome shotgun (WGS) entry which is preliminary data.</text>
</comment>
<dbReference type="AlphaFoldDB" id="A0A016SJE5"/>
<keyword evidence="2" id="KW-1185">Reference proteome</keyword>
<organism evidence="1 2">
    <name type="scientific">Ancylostoma ceylanicum</name>
    <dbReference type="NCBI Taxonomy" id="53326"/>
    <lineage>
        <taxon>Eukaryota</taxon>
        <taxon>Metazoa</taxon>
        <taxon>Ecdysozoa</taxon>
        <taxon>Nematoda</taxon>
        <taxon>Chromadorea</taxon>
        <taxon>Rhabditida</taxon>
        <taxon>Rhabditina</taxon>
        <taxon>Rhabditomorpha</taxon>
        <taxon>Strongyloidea</taxon>
        <taxon>Ancylostomatidae</taxon>
        <taxon>Ancylostomatinae</taxon>
        <taxon>Ancylostoma</taxon>
    </lineage>
</organism>
<protein>
    <submittedName>
        <fullName evidence="1">Uncharacterized protein</fullName>
    </submittedName>
</protein>
<gene>
    <name evidence="1" type="primary">Acey_s0219.g2461</name>
    <name evidence="1" type="ORF">Y032_0219g2461</name>
</gene>